<dbReference type="EMBL" id="GEDG01027057">
    <property type="protein sequence ID" value="JAP14096.1"/>
    <property type="molecule type" value="Transcribed_RNA"/>
</dbReference>
<name>A0A0V0H2Z5_SOLCH</name>
<reference evidence="1" key="1">
    <citation type="submission" date="2015-12" db="EMBL/GenBank/DDBJ databases">
        <title>Gene expression during late stages of embryo sac development: a critical building block for successful pollen-pistil interactions.</title>
        <authorList>
            <person name="Liu Y."/>
            <person name="Joly V."/>
            <person name="Sabar M."/>
            <person name="Matton D.P."/>
        </authorList>
    </citation>
    <scope>NUCLEOTIDE SEQUENCE</scope>
</reference>
<proteinExistence type="predicted"/>
<evidence type="ECO:0000313" key="1">
    <source>
        <dbReference type="EMBL" id="JAP14096.1"/>
    </source>
</evidence>
<dbReference type="AlphaFoldDB" id="A0A0V0H2Z5"/>
<sequence length="65" mass="7381">MRKRVMKENRFQVAVEVDYVVVVACDLSSEPYSFPLTSRPVVVASSSRRPALITTLEPKAVLQEW</sequence>
<protein>
    <submittedName>
        <fullName evidence="1">Putative ovule protein</fullName>
    </submittedName>
</protein>
<organism evidence="1">
    <name type="scientific">Solanum chacoense</name>
    <name type="common">Chaco potato</name>
    <dbReference type="NCBI Taxonomy" id="4108"/>
    <lineage>
        <taxon>Eukaryota</taxon>
        <taxon>Viridiplantae</taxon>
        <taxon>Streptophyta</taxon>
        <taxon>Embryophyta</taxon>
        <taxon>Tracheophyta</taxon>
        <taxon>Spermatophyta</taxon>
        <taxon>Magnoliopsida</taxon>
        <taxon>eudicotyledons</taxon>
        <taxon>Gunneridae</taxon>
        <taxon>Pentapetalae</taxon>
        <taxon>asterids</taxon>
        <taxon>lamiids</taxon>
        <taxon>Solanales</taxon>
        <taxon>Solanaceae</taxon>
        <taxon>Solanoideae</taxon>
        <taxon>Solaneae</taxon>
        <taxon>Solanum</taxon>
    </lineage>
</organism>
<accession>A0A0V0H2Z5</accession>